<gene>
    <name evidence="1" type="ORF">ACOLOM_LOCUS13163</name>
</gene>
<dbReference type="Proteomes" id="UP000789525">
    <property type="component" value="Unassembled WGS sequence"/>
</dbReference>
<dbReference type="EMBL" id="CAJVPT010058359">
    <property type="protein sequence ID" value="CAG8760219.1"/>
    <property type="molecule type" value="Genomic_DNA"/>
</dbReference>
<accession>A0ACA9QQ13</accession>
<evidence type="ECO:0000313" key="2">
    <source>
        <dbReference type="Proteomes" id="UP000789525"/>
    </source>
</evidence>
<keyword evidence="2" id="KW-1185">Reference proteome</keyword>
<protein>
    <submittedName>
        <fullName evidence="1">9747_t:CDS:1</fullName>
    </submittedName>
</protein>
<proteinExistence type="predicted"/>
<organism evidence="1 2">
    <name type="scientific">Acaulospora colombiana</name>
    <dbReference type="NCBI Taxonomy" id="27376"/>
    <lineage>
        <taxon>Eukaryota</taxon>
        <taxon>Fungi</taxon>
        <taxon>Fungi incertae sedis</taxon>
        <taxon>Mucoromycota</taxon>
        <taxon>Glomeromycotina</taxon>
        <taxon>Glomeromycetes</taxon>
        <taxon>Diversisporales</taxon>
        <taxon>Acaulosporaceae</taxon>
        <taxon>Acaulospora</taxon>
    </lineage>
</organism>
<comment type="caution">
    <text evidence="1">The sequence shown here is derived from an EMBL/GenBank/DDBJ whole genome shotgun (WGS) entry which is preliminary data.</text>
</comment>
<sequence length="149" mass="16074">MHPHMELCMYQLASIVCEIDVYKAADEHSVVVVGGGSYSVGAAGGWILGGGHSSLSPQYGLGVDNVVQFEVVTPDGELRTVNAYKNKDLFWALRGGGPGFGVVTKVTYRTHPAITSIARLSLNVTYTTPSYRNLLRTYLLLQPTLSAKN</sequence>
<feature type="non-terminal residue" evidence="1">
    <location>
        <position position="149"/>
    </location>
</feature>
<reference evidence="1" key="1">
    <citation type="submission" date="2021-06" db="EMBL/GenBank/DDBJ databases">
        <authorList>
            <person name="Kallberg Y."/>
            <person name="Tangrot J."/>
            <person name="Rosling A."/>
        </authorList>
    </citation>
    <scope>NUCLEOTIDE SEQUENCE</scope>
    <source>
        <strain evidence="1">CL356</strain>
    </source>
</reference>
<evidence type="ECO:0000313" key="1">
    <source>
        <dbReference type="EMBL" id="CAG8760219.1"/>
    </source>
</evidence>
<name>A0ACA9QQ13_9GLOM</name>